<dbReference type="PANTHER" id="PTHR30097">
    <property type="entry name" value="CATION EFFLUX SYSTEM PROTEIN CUSB"/>
    <property type="match status" value="1"/>
</dbReference>
<dbReference type="GO" id="GO:0016020">
    <property type="term" value="C:membrane"/>
    <property type="evidence" value="ECO:0007669"/>
    <property type="project" value="InterPro"/>
</dbReference>
<dbReference type="OrthoDB" id="9806939at2"/>
<comment type="caution">
    <text evidence="6">The sequence shown here is derived from an EMBL/GenBank/DDBJ whole genome shotgun (WGS) entry which is preliminary data.</text>
</comment>
<name>A0A2T2YDM7_9BACT</name>
<dbReference type="EMBL" id="PYFT01000001">
    <property type="protein sequence ID" value="PSR53617.1"/>
    <property type="molecule type" value="Genomic_DNA"/>
</dbReference>
<dbReference type="GO" id="GO:0060003">
    <property type="term" value="P:copper ion export"/>
    <property type="evidence" value="ECO:0007669"/>
    <property type="project" value="TreeGrafter"/>
</dbReference>
<feature type="coiled-coil region" evidence="3">
    <location>
        <begin position="108"/>
        <end position="166"/>
    </location>
</feature>
<dbReference type="SUPFAM" id="SSF111369">
    <property type="entry name" value="HlyD-like secretion proteins"/>
    <property type="match status" value="1"/>
</dbReference>
<evidence type="ECO:0000259" key="5">
    <source>
        <dbReference type="Pfam" id="PF25973"/>
    </source>
</evidence>
<reference evidence="6 7" key="1">
    <citation type="submission" date="2018-03" db="EMBL/GenBank/DDBJ databases">
        <title>Adhaeribacter sp. HMF7605 Genome sequencing and assembly.</title>
        <authorList>
            <person name="Kang H."/>
            <person name="Kang J."/>
            <person name="Cha I."/>
            <person name="Kim H."/>
            <person name="Joh K."/>
        </authorList>
    </citation>
    <scope>NUCLEOTIDE SEQUENCE [LARGE SCALE GENOMIC DNA]</scope>
    <source>
        <strain evidence="6 7">HMF7605</strain>
    </source>
</reference>
<dbReference type="RefSeq" id="WP_106928423.1">
    <property type="nucleotide sequence ID" value="NZ_PYFT01000001.1"/>
</dbReference>
<dbReference type="GO" id="GO:0015679">
    <property type="term" value="P:plasma membrane copper ion transport"/>
    <property type="evidence" value="ECO:0007669"/>
    <property type="project" value="TreeGrafter"/>
</dbReference>
<dbReference type="FunFam" id="2.40.30.170:FF:000010">
    <property type="entry name" value="Efflux RND transporter periplasmic adaptor subunit"/>
    <property type="match status" value="1"/>
</dbReference>
<dbReference type="AlphaFoldDB" id="A0A2T2YDM7"/>
<dbReference type="InterPro" id="IPR058792">
    <property type="entry name" value="Beta-barrel_RND_2"/>
</dbReference>
<comment type="similarity">
    <text evidence="1">Belongs to the membrane fusion protein (MFP) (TC 8.A.1) family.</text>
</comment>
<keyword evidence="2" id="KW-0813">Transport</keyword>
<evidence type="ECO:0000313" key="7">
    <source>
        <dbReference type="Proteomes" id="UP000240357"/>
    </source>
</evidence>
<evidence type="ECO:0000256" key="3">
    <source>
        <dbReference type="SAM" id="Coils"/>
    </source>
</evidence>
<proteinExistence type="inferred from homology"/>
<gene>
    <name evidence="6" type="ORF">AHMF7605_08800</name>
</gene>
<dbReference type="InterPro" id="IPR006143">
    <property type="entry name" value="RND_pump_MFP"/>
</dbReference>
<dbReference type="PANTHER" id="PTHR30097:SF4">
    <property type="entry name" value="SLR6042 PROTEIN"/>
    <property type="match status" value="1"/>
</dbReference>
<dbReference type="Gene3D" id="2.40.50.100">
    <property type="match status" value="1"/>
</dbReference>
<dbReference type="InterPro" id="IPR058647">
    <property type="entry name" value="BSH_CzcB-like"/>
</dbReference>
<dbReference type="Pfam" id="PF25954">
    <property type="entry name" value="Beta-barrel_RND_2"/>
    <property type="match status" value="1"/>
</dbReference>
<protein>
    <submittedName>
        <fullName evidence="6">Efflux RND transporter periplasmic adaptor subunit</fullName>
    </submittedName>
</protein>
<evidence type="ECO:0000313" key="6">
    <source>
        <dbReference type="EMBL" id="PSR53617.1"/>
    </source>
</evidence>
<evidence type="ECO:0000256" key="2">
    <source>
        <dbReference type="ARBA" id="ARBA00022448"/>
    </source>
</evidence>
<keyword evidence="3" id="KW-0175">Coiled coil</keyword>
<evidence type="ECO:0000256" key="1">
    <source>
        <dbReference type="ARBA" id="ARBA00009477"/>
    </source>
</evidence>
<dbReference type="Proteomes" id="UP000240357">
    <property type="component" value="Unassembled WGS sequence"/>
</dbReference>
<dbReference type="Gene3D" id="2.40.420.20">
    <property type="match status" value="1"/>
</dbReference>
<dbReference type="PROSITE" id="PS51257">
    <property type="entry name" value="PROKAR_LIPOPROTEIN"/>
    <property type="match status" value="1"/>
</dbReference>
<feature type="domain" description="CusB-like beta-barrel" evidence="4">
    <location>
        <begin position="216"/>
        <end position="290"/>
    </location>
</feature>
<feature type="domain" description="CzcB-like barrel-sandwich hybrid" evidence="5">
    <location>
        <begin position="72"/>
        <end position="212"/>
    </location>
</feature>
<accession>A0A2T2YDM7</accession>
<sequence>MKNLLISGCMVVAATFLFSGCQQSHGEIEKADLGFCLSDTISSMIKLDTARVQEVQNELKLSGKVAFDEQKVFKIYPLVGGNVVDVKAELGDQVKQGQVLAVIHSSEIADFEQQLTNAQSNLLLADKNLSTAEDMYKSGLMSERDYVTAQKEKSKAQAEVKRINEIFKIYNIGKASDYVVKAPASGFLVEKKVNRDMQIRPDNTDNIFTISNLNDIWILANVYETDIAKVQEGYQATVSVLSYPDKVFTGKVDKIFNVLDPDTRVMKVRIKLDNPDFALKPEMFANVTIHYPEDKQLIAVPAISVIFDKNRNFIMVYRKRCDIDTRPVELYKTVNQTAYIQTGLKPGEKVITDYQLLVYDALND</sequence>
<dbReference type="Pfam" id="PF25973">
    <property type="entry name" value="BSH_CzcB"/>
    <property type="match status" value="1"/>
</dbReference>
<dbReference type="Gene3D" id="2.40.30.170">
    <property type="match status" value="1"/>
</dbReference>
<keyword evidence="7" id="KW-1185">Reference proteome</keyword>
<dbReference type="InterPro" id="IPR051909">
    <property type="entry name" value="MFP_Cation_Efflux"/>
</dbReference>
<evidence type="ECO:0000259" key="4">
    <source>
        <dbReference type="Pfam" id="PF25954"/>
    </source>
</evidence>
<dbReference type="GO" id="GO:0030313">
    <property type="term" value="C:cell envelope"/>
    <property type="evidence" value="ECO:0007669"/>
    <property type="project" value="TreeGrafter"/>
</dbReference>
<dbReference type="NCBIfam" id="TIGR01730">
    <property type="entry name" value="RND_mfp"/>
    <property type="match status" value="1"/>
</dbReference>
<organism evidence="6 7">
    <name type="scientific">Adhaeribacter arboris</name>
    <dbReference type="NCBI Taxonomy" id="2072846"/>
    <lineage>
        <taxon>Bacteria</taxon>
        <taxon>Pseudomonadati</taxon>
        <taxon>Bacteroidota</taxon>
        <taxon>Cytophagia</taxon>
        <taxon>Cytophagales</taxon>
        <taxon>Hymenobacteraceae</taxon>
        <taxon>Adhaeribacter</taxon>
    </lineage>
</organism>
<dbReference type="GO" id="GO:0022857">
    <property type="term" value="F:transmembrane transporter activity"/>
    <property type="evidence" value="ECO:0007669"/>
    <property type="project" value="InterPro"/>
</dbReference>